<evidence type="ECO:0000313" key="3">
    <source>
        <dbReference type="Proteomes" id="UP001497482"/>
    </source>
</evidence>
<name>A0AAV2J1T7_KNICA</name>
<proteinExistence type="predicted"/>
<gene>
    <name evidence="2" type="ORF">KC01_LOCUS1594</name>
</gene>
<organism evidence="2 3">
    <name type="scientific">Knipowitschia caucasica</name>
    <name type="common">Caucasian dwarf goby</name>
    <name type="synonym">Pomatoschistus caucasicus</name>
    <dbReference type="NCBI Taxonomy" id="637954"/>
    <lineage>
        <taxon>Eukaryota</taxon>
        <taxon>Metazoa</taxon>
        <taxon>Chordata</taxon>
        <taxon>Craniata</taxon>
        <taxon>Vertebrata</taxon>
        <taxon>Euteleostomi</taxon>
        <taxon>Actinopterygii</taxon>
        <taxon>Neopterygii</taxon>
        <taxon>Teleostei</taxon>
        <taxon>Neoteleostei</taxon>
        <taxon>Acanthomorphata</taxon>
        <taxon>Gobiaria</taxon>
        <taxon>Gobiiformes</taxon>
        <taxon>Gobioidei</taxon>
        <taxon>Gobiidae</taxon>
        <taxon>Gobiinae</taxon>
        <taxon>Knipowitschia</taxon>
    </lineage>
</organism>
<accession>A0AAV2J1T7</accession>
<reference evidence="2 3" key="1">
    <citation type="submission" date="2024-04" db="EMBL/GenBank/DDBJ databases">
        <authorList>
            <person name="Waldvogel A.-M."/>
            <person name="Schoenle A."/>
        </authorList>
    </citation>
    <scope>NUCLEOTIDE SEQUENCE [LARGE SCALE GENOMIC DNA]</scope>
</reference>
<keyword evidence="3" id="KW-1185">Reference proteome</keyword>
<dbReference type="Proteomes" id="UP001497482">
    <property type="component" value="Chromosome 1"/>
</dbReference>
<evidence type="ECO:0000313" key="2">
    <source>
        <dbReference type="EMBL" id="CAL1569104.1"/>
    </source>
</evidence>
<dbReference type="AlphaFoldDB" id="A0AAV2J1T7"/>
<feature type="region of interest" description="Disordered" evidence="1">
    <location>
        <begin position="37"/>
        <end position="85"/>
    </location>
</feature>
<protein>
    <submittedName>
        <fullName evidence="2">Uncharacterized protein</fullName>
    </submittedName>
</protein>
<dbReference type="EMBL" id="OZ035823">
    <property type="protein sequence ID" value="CAL1569104.1"/>
    <property type="molecule type" value="Genomic_DNA"/>
</dbReference>
<feature type="compositionally biased region" description="Basic and acidic residues" evidence="1">
    <location>
        <begin position="47"/>
        <end position="57"/>
    </location>
</feature>
<evidence type="ECO:0000256" key="1">
    <source>
        <dbReference type="SAM" id="MobiDB-lite"/>
    </source>
</evidence>
<sequence length="129" mass="14111">MVHKSAGVRTTSPLYWGDVLPSTAVTNPEKLELQEVVSPGRPTRAKPGREQETEGWRRRSLGVVGAAERKRERKRRVAPPSRADISADSGLSLCCETVSLILLCVVLWGHNISNPKGRCCGGQHKRNGT</sequence>